<comment type="subcellular location">
    <subcellularLocation>
        <location evidence="1">Lysosome lumen</location>
    </subcellularLocation>
</comment>
<name>A0A7I4YGM7_HAECO</name>
<evidence type="ECO:0000313" key="13">
    <source>
        <dbReference type="Proteomes" id="UP000025227"/>
    </source>
</evidence>
<dbReference type="Proteomes" id="UP000025227">
    <property type="component" value="Unplaced"/>
</dbReference>
<keyword evidence="6" id="KW-0443">Lipid metabolism</keyword>
<evidence type="ECO:0000256" key="4">
    <source>
        <dbReference type="ARBA" id="ARBA00022801"/>
    </source>
</evidence>
<evidence type="ECO:0000256" key="7">
    <source>
        <dbReference type="ARBA" id="ARBA00023180"/>
    </source>
</evidence>
<evidence type="ECO:0000256" key="3">
    <source>
        <dbReference type="ARBA" id="ARBA00022729"/>
    </source>
</evidence>
<feature type="domain" description="Partial AB-hydrolase lipase" evidence="12">
    <location>
        <begin position="29"/>
        <end position="91"/>
    </location>
</feature>
<dbReference type="InterPro" id="IPR006693">
    <property type="entry name" value="AB_hydrolase_lipase"/>
</dbReference>
<sequence length="397" mass="45093">MFRLLWLIVTLSSCLQFLFGQDPEIKMTVPEIIQYWGYPVEVHYAVTQDGYILELHRIPYGKDKPTNNTTRPVVFLQHGLESSSSVWVTNLPQQSAGFIFADAGFDVWMGNMRGNKYSRSHVRLNPIFSSFWEFNWDQMAQYDLPAMIDKALMVSGQPYVYYVGHSQGCLTMFVKLSEDPSFSRKVKMFFALAPAVYMANCIGLFKALAIEYSSQLTTWIAYFGSGEFLLNGSFLGYLTPSACETTIQRELCKQILFAFGGPSTKNTNTSRITVYLSHFPAGTSSMNILHWVQMINTGTVTKLDYGQETNIATYGQINPPSYNLRNIPNVPVYIFSGGNDWIATEYDIRTYLIPLLGPRLQMHTYLPEYSHFDFTWGLNAADDVYKPIMSLIHGSSQ</sequence>
<keyword evidence="5 9" id="KW-0442">Lipid degradation</keyword>
<dbReference type="PIRSF" id="PIRSF000862">
    <property type="entry name" value="Steryl_ester_lip"/>
    <property type="match status" value="1"/>
</dbReference>
<dbReference type="Pfam" id="PF04083">
    <property type="entry name" value="Abhydro_lipase"/>
    <property type="match status" value="1"/>
</dbReference>
<keyword evidence="4 9" id="KW-0378">Hydrolase</keyword>
<evidence type="ECO:0000256" key="2">
    <source>
        <dbReference type="ARBA" id="ARBA00010701"/>
    </source>
</evidence>
<evidence type="ECO:0000259" key="12">
    <source>
        <dbReference type="Pfam" id="PF04083"/>
    </source>
</evidence>
<evidence type="ECO:0000256" key="9">
    <source>
        <dbReference type="PIRNR" id="PIRNR000862"/>
    </source>
</evidence>
<accession>A0A7I4YGM7</accession>
<dbReference type="PANTHER" id="PTHR11005">
    <property type="entry name" value="LYSOSOMAL ACID LIPASE-RELATED"/>
    <property type="match status" value="1"/>
</dbReference>
<feature type="signal peptide" evidence="11">
    <location>
        <begin position="1"/>
        <end position="20"/>
    </location>
</feature>
<evidence type="ECO:0000256" key="1">
    <source>
        <dbReference type="ARBA" id="ARBA00004227"/>
    </source>
</evidence>
<organism evidence="13 14">
    <name type="scientific">Haemonchus contortus</name>
    <name type="common">Barber pole worm</name>
    <dbReference type="NCBI Taxonomy" id="6289"/>
    <lineage>
        <taxon>Eukaryota</taxon>
        <taxon>Metazoa</taxon>
        <taxon>Ecdysozoa</taxon>
        <taxon>Nematoda</taxon>
        <taxon>Chromadorea</taxon>
        <taxon>Rhabditida</taxon>
        <taxon>Rhabditina</taxon>
        <taxon>Rhabditomorpha</taxon>
        <taxon>Strongyloidea</taxon>
        <taxon>Trichostrongylidae</taxon>
        <taxon>Haemonchus</taxon>
    </lineage>
</organism>
<protein>
    <recommendedName>
        <fullName evidence="9">Lipase</fullName>
    </recommendedName>
</protein>
<evidence type="ECO:0000256" key="11">
    <source>
        <dbReference type="SAM" id="SignalP"/>
    </source>
</evidence>
<feature type="active site" description="Charge relay system" evidence="10">
    <location>
        <position position="371"/>
    </location>
</feature>
<dbReference type="WBParaSite" id="HCON_00088395-00001">
    <property type="protein sequence ID" value="HCON_00088395-00001"/>
    <property type="gene ID" value="HCON_00088395"/>
</dbReference>
<feature type="chain" id="PRO_5029687205" description="Lipase" evidence="11">
    <location>
        <begin position="21"/>
        <end position="397"/>
    </location>
</feature>
<evidence type="ECO:0000256" key="8">
    <source>
        <dbReference type="ARBA" id="ARBA00023228"/>
    </source>
</evidence>
<evidence type="ECO:0000256" key="10">
    <source>
        <dbReference type="PIRSR" id="PIRSR000862-1"/>
    </source>
</evidence>
<dbReference type="OMA" id="HLHFIWG"/>
<keyword evidence="7" id="KW-0325">Glycoprotein</keyword>
<keyword evidence="3 11" id="KW-0732">Signal</keyword>
<dbReference type="GO" id="GO:0016788">
    <property type="term" value="F:hydrolase activity, acting on ester bonds"/>
    <property type="evidence" value="ECO:0007669"/>
    <property type="project" value="InterPro"/>
</dbReference>
<reference evidence="14" key="1">
    <citation type="submission" date="2020-12" db="UniProtKB">
        <authorList>
            <consortium name="WormBaseParasite"/>
        </authorList>
    </citation>
    <scope>IDENTIFICATION</scope>
    <source>
        <strain evidence="14">MHco3</strain>
    </source>
</reference>
<dbReference type="OrthoDB" id="9974421at2759"/>
<comment type="similarity">
    <text evidence="2 9">Belongs to the AB hydrolase superfamily. Lipase family.</text>
</comment>
<dbReference type="InterPro" id="IPR025483">
    <property type="entry name" value="Lipase_euk"/>
</dbReference>
<dbReference type="GO" id="GO:0016042">
    <property type="term" value="P:lipid catabolic process"/>
    <property type="evidence" value="ECO:0007669"/>
    <property type="project" value="UniProtKB-KW"/>
</dbReference>
<dbReference type="InterPro" id="IPR029058">
    <property type="entry name" value="AB_hydrolase_fold"/>
</dbReference>
<keyword evidence="8" id="KW-0458">Lysosome</keyword>
<evidence type="ECO:0000256" key="5">
    <source>
        <dbReference type="ARBA" id="ARBA00022963"/>
    </source>
</evidence>
<dbReference type="SUPFAM" id="SSF53474">
    <property type="entry name" value="alpha/beta-Hydrolases"/>
    <property type="match status" value="1"/>
</dbReference>
<feature type="active site" description="Charge relay system" evidence="10">
    <location>
        <position position="340"/>
    </location>
</feature>
<feature type="active site" description="Nucleophile" evidence="10">
    <location>
        <position position="166"/>
    </location>
</feature>
<evidence type="ECO:0000256" key="6">
    <source>
        <dbReference type="ARBA" id="ARBA00023098"/>
    </source>
</evidence>
<dbReference type="FunFam" id="3.40.50.1820:FF:000021">
    <property type="entry name" value="Lipase"/>
    <property type="match status" value="1"/>
</dbReference>
<dbReference type="AlphaFoldDB" id="A0A7I4YGM7"/>
<proteinExistence type="inferred from homology"/>
<dbReference type="Gene3D" id="3.40.50.1820">
    <property type="entry name" value="alpha/beta hydrolase"/>
    <property type="match status" value="1"/>
</dbReference>
<dbReference type="GO" id="GO:0043202">
    <property type="term" value="C:lysosomal lumen"/>
    <property type="evidence" value="ECO:0007669"/>
    <property type="project" value="UniProtKB-SubCell"/>
</dbReference>
<keyword evidence="13" id="KW-1185">Reference proteome</keyword>
<evidence type="ECO:0000313" key="14">
    <source>
        <dbReference type="WBParaSite" id="HCON_00088395-00001"/>
    </source>
</evidence>